<keyword evidence="1" id="KW-0472">Membrane</keyword>
<accession>A0A9D1X5Z3</accession>
<name>A0A9D1X5Z3_9FIRM</name>
<reference evidence="2" key="1">
    <citation type="journal article" date="2021" name="PeerJ">
        <title>Extensive microbial diversity within the chicken gut microbiome revealed by metagenomics and culture.</title>
        <authorList>
            <person name="Gilroy R."/>
            <person name="Ravi A."/>
            <person name="Getino M."/>
            <person name="Pursley I."/>
            <person name="Horton D.L."/>
            <person name="Alikhan N.F."/>
            <person name="Baker D."/>
            <person name="Gharbi K."/>
            <person name="Hall N."/>
            <person name="Watson M."/>
            <person name="Adriaenssens E.M."/>
            <person name="Foster-Nyarko E."/>
            <person name="Jarju S."/>
            <person name="Secka A."/>
            <person name="Antonio M."/>
            <person name="Oren A."/>
            <person name="Chaudhuri R.R."/>
            <person name="La Ragione R."/>
            <person name="Hildebrand F."/>
            <person name="Pallen M.J."/>
        </authorList>
    </citation>
    <scope>NUCLEOTIDE SEQUENCE</scope>
    <source>
        <strain evidence="2">ChiSxjej3B15-1167</strain>
    </source>
</reference>
<keyword evidence="1" id="KW-0812">Transmembrane</keyword>
<protein>
    <recommendedName>
        <fullName evidence="4">HEAT repeat domain-containing protein</fullName>
    </recommendedName>
</protein>
<reference evidence="2" key="2">
    <citation type="submission" date="2021-04" db="EMBL/GenBank/DDBJ databases">
        <authorList>
            <person name="Gilroy R."/>
        </authorList>
    </citation>
    <scope>NUCLEOTIDE SEQUENCE</scope>
    <source>
        <strain evidence="2">ChiSxjej3B15-1167</strain>
    </source>
</reference>
<sequence>MYTIVDKVIYFYIFICLFLLIYNIVYIIRRTHQKKRRARQIERWKAILTRRKMPVKKLRNPEALTAWHSALFAPDSPLSGEERAAYLDENRQALLHLAWDYRRHDAMERAFCAYILREIFLADAGDWRVFAGPLLSYLDHSTVYCRENVLQALYVLGHPDAIGKAFDIMNGNGWYHDPRLLSDGLMEYSGDKEQLIRYLWANREKWMDEYGVAIVRFAIQVSPEFQKDFLCALRDRETPLEIRFALVRYFRKYPGPAAGEYLRSLFEEKDPDDSSLTIAAVSSLVSYPDRQTRAVLKHALSNRNWYVRHNAALSLHELGITPEEIDEIRLGGDRYALEMIQYITEREEA</sequence>
<dbReference type="InterPro" id="IPR016024">
    <property type="entry name" value="ARM-type_fold"/>
</dbReference>
<proteinExistence type="predicted"/>
<dbReference type="InterPro" id="IPR011989">
    <property type="entry name" value="ARM-like"/>
</dbReference>
<keyword evidence="1" id="KW-1133">Transmembrane helix</keyword>
<dbReference type="EMBL" id="DXEQ01000268">
    <property type="protein sequence ID" value="HIX73132.1"/>
    <property type="molecule type" value="Genomic_DNA"/>
</dbReference>
<dbReference type="SUPFAM" id="SSF48371">
    <property type="entry name" value="ARM repeat"/>
    <property type="match status" value="2"/>
</dbReference>
<feature type="transmembrane region" description="Helical" evidence="1">
    <location>
        <begin position="12"/>
        <end position="29"/>
    </location>
</feature>
<evidence type="ECO:0000313" key="3">
    <source>
        <dbReference type="Proteomes" id="UP000886805"/>
    </source>
</evidence>
<dbReference type="Gene3D" id="1.25.10.10">
    <property type="entry name" value="Leucine-rich Repeat Variant"/>
    <property type="match status" value="1"/>
</dbReference>
<dbReference type="Proteomes" id="UP000886805">
    <property type="component" value="Unassembled WGS sequence"/>
</dbReference>
<comment type="caution">
    <text evidence="2">The sequence shown here is derived from an EMBL/GenBank/DDBJ whole genome shotgun (WGS) entry which is preliminary data.</text>
</comment>
<evidence type="ECO:0000256" key="1">
    <source>
        <dbReference type="SAM" id="Phobius"/>
    </source>
</evidence>
<dbReference type="AlphaFoldDB" id="A0A9D1X5Z3"/>
<gene>
    <name evidence="2" type="ORF">H9849_08935</name>
</gene>
<evidence type="ECO:0008006" key="4">
    <source>
        <dbReference type="Google" id="ProtNLM"/>
    </source>
</evidence>
<organism evidence="2 3">
    <name type="scientific">Candidatus Anaerobutyricum stercoripullorum</name>
    <dbReference type="NCBI Taxonomy" id="2838456"/>
    <lineage>
        <taxon>Bacteria</taxon>
        <taxon>Bacillati</taxon>
        <taxon>Bacillota</taxon>
        <taxon>Clostridia</taxon>
        <taxon>Lachnospirales</taxon>
        <taxon>Lachnospiraceae</taxon>
        <taxon>Anaerobutyricum</taxon>
    </lineage>
</organism>
<evidence type="ECO:0000313" key="2">
    <source>
        <dbReference type="EMBL" id="HIX73132.1"/>
    </source>
</evidence>